<evidence type="ECO:0000313" key="3">
    <source>
        <dbReference type="EMBL" id="KAK2160611.1"/>
    </source>
</evidence>
<keyword evidence="2" id="KW-1133">Transmembrane helix</keyword>
<proteinExistence type="predicted"/>
<evidence type="ECO:0000313" key="4">
    <source>
        <dbReference type="Proteomes" id="UP001208570"/>
    </source>
</evidence>
<dbReference type="AlphaFoldDB" id="A0AAD9JXB8"/>
<dbReference type="SMART" id="SM00564">
    <property type="entry name" value="PQQ"/>
    <property type="match status" value="3"/>
</dbReference>
<dbReference type="Proteomes" id="UP001208570">
    <property type="component" value="Unassembled WGS sequence"/>
</dbReference>
<dbReference type="SUPFAM" id="SSF50998">
    <property type="entry name" value="Quinoprotein alcohol dehydrogenase-like"/>
    <property type="match status" value="1"/>
</dbReference>
<keyword evidence="2" id="KW-0472">Membrane</keyword>
<feature type="transmembrane region" description="Helical" evidence="2">
    <location>
        <begin position="344"/>
        <end position="366"/>
    </location>
</feature>
<accession>A0AAD9JXB8</accession>
<feature type="region of interest" description="Disordered" evidence="1">
    <location>
        <begin position="259"/>
        <end position="278"/>
    </location>
</feature>
<organism evidence="3 4">
    <name type="scientific">Paralvinella palmiformis</name>
    <dbReference type="NCBI Taxonomy" id="53620"/>
    <lineage>
        <taxon>Eukaryota</taxon>
        <taxon>Metazoa</taxon>
        <taxon>Spiralia</taxon>
        <taxon>Lophotrochozoa</taxon>
        <taxon>Annelida</taxon>
        <taxon>Polychaeta</taxon>
        <taxon>Sedentaria</taxon>
        <taxon>Canalipalpata</taxon>
        <taxon>Terebellida</taxon>
        <taxon>Terebelliformia</taxon>
        <taxon>Alvinellidae</taxon>
        <taxon>Paralvinella</taxon>
    </lineage>
</organism>
<comment type="caution">
    <text evidence="3">The sequence shown here is derived from an EMBL/GenBank/DDBJ whole genome shotgun (WGS) entry which is preliminary data.</text>
</comment>
<dbReference type="Gene3D" id="2.130.10.10">
    <property type="entry name" value="YVTN repeat-like/Quinoprotein amine dehydrogenase"/>
    <property type="match status" value="1"/>
</dbReference>
<sequence>MPRTDLFTTKPGASKIIPRPVFLPDPKDGSLYTFGQGIDGLKKLPFTIPELVTASPCRSSDGTLYTGFKKDIWYAVDPITGLKTQTLTMEGTQNVCPSSGGQSIFIGRTEYTIVMFDSKTKTRLWNATFTDYSSHLAPGQPELCSDGVMVTMDIADGSIKWSQDFKAPVVAMYFLDAEGLKKIPYMSMAPGTLEHLTGQLASQEWRDRFHKQGNHQEVFYPTLYVGQYDDNLYALPTLVDEQAVTITAKQQGMLLLEGPDKPKLPKPPQHKLKPGQHTESVNAVTVRRGGGILLLGFHEIPEQVNSIIDKSRQITDASSKVIILDTSHSDSNKTRSEEIQRNTFPGSVITHMMTAVVGVCIVLLVWKKLGKKSAILVNSVSSSEQEASKCTVVGKITFNTKEVLGHGCKGTFVYKYGV</sequence>
<keyword evidence="4" id="KW-1185">Reference proteome</keyword>
<evidence type="ECO:0000256" key="1">
    <source>
        <dbReference type="SAM" id="MobiDB-lite"/>
    </source>
</evidence>
<dbReference type="InterPro" id="IPR018391">
    <property type="entry name" value="PQQ_b-propeller_rpt"/>
</dbReference>
<name>A0AAD9JXB8_9ANNE</name>
<dbReference type="InterPro" id="IPR011047">
    <property type="entry name" value="Quinoprotein_ADH-like_sf"/>
</dbReference>
<keyword evidence="2" id="KW-0812">Transmembrane</keyword>
<dbReference type="EMBL" id="JAODUP010000129">
    <property type="protein sequence ID" value="KAK2160611.1"/>
    <property type="molecule type" value="Genomic_DNA"/>
</dbReference>
<reference evidence="3" key="1">
    <citation type="journal article" date="2023" name="Mol. Biol. Evol.">
        <title>Third-Generation Sequencing Reveals the Adaptive Role of the Epigenome in Three Deep-Sea Polychaetes.</title>
        <authorList>
            <person name="Perez M."/>
            <person name="Aroh O."/>
            <person name="Sun Y."/>
            <person name="Lan Y."/>
            <person name="Juniper S.K."/>
            <person name="Young C.R."/>
            <person name="Angers B."/>
            <person name="Qian P.Y."/>
        </authorList>
    </citation>
    <scope>NUCLEOTIDE SEQUENCE</scope>
    <source>
        <strain evidence="3">P08H-3</strain>
    </source>
</reference>
<evidence type="ECO:0000256" key="2">
    <source>
        <dbReference type="SAM" id="Phobius"/>
    </source>
</evidence>
<gene>
    <name evidence="3" type="ORF">LSH36_129g02045</name>
</gene>
<dbReference type="InterPro" id="IPR015943">
    <property type="entry name" value="WD40/YVTN_repeat-like_dom_sf"/>
</dbReference>
<protein>
    <submittedName>
        <fullName evidence="3">Uncharacterized protein</fullName>
    </submittedName>
</protein>